<name>A0A846TQ83_9MOLU</name>
<dbReference type="EMBL" id="JAAVVK010000001">
    <property type="protein sequence ID" value="NKE38470.1"/>
    <property type="molecule type" value="Genomic_DNA"/>
</dbReference>
<protein>
    <recommendedName>
        <fullName evidence="5">DUF3688 domain-containing protein</fullName>
    </recommendedName>
</protein>
<comment type="caution">
    <text evidence="3">The sequence shown here is derived from an EMBL/GenBank/DDBJ whole genome shotgun (WGS) entry which is preliminary data.</text>
</comment>
<evidence type="ECO:0000256" key="1">
    <source>
        <dbReference type="SAM" id="Phobius"/>
    </source>
</evidence>
<keyword evidence="1" id="KW-0472">Membrane</keyword>
<proteinExistence type="predicted"/>
<evidence type="ECO:0000256" key="2">
    <source>
        <dbReference type="SAM" id="SignalP"/>
    </source>
</evidence>
<gene>
    <name evidence="3" type="ORF">HER12_01725</name>
</gene>
<feature type="transmembrane region" description="Helical" evidence="1">
    <location>
        <begin position="350"/>
        <end position="369"/>
    </location>
</feature>
<dbReference type="AlphaFoldDB" id="A0A846TQ83"/>
<keyword evidence="1" id="KW-1133">Transmembrane helix</keyword>
<keyword evidence="1" id="KW-0812">Transmembrane</keyword>
<dbReference type="Proteomes" id="UP000584587">
    <property type="component" value="Unassembled WGS sequence"/>
</dbReference>
<dbReference type="RefSeq" id="WP_168104941.1">
    <property type="nucleotide sequence ID" value="NZ_CP051215.1"/>
</dbReference>
<accession>A0A846TQ83</accession>
<feature type="signal peptide" evidence="2">
    <location>
        <begin position="1"/>
        <end position="21"/>
    </location>
</feature>
<keyword evidence="2" id="KW-0732">Signal</keyword>
<keyword evidence="4" id="KW-1185">Reference proteome</keyword>
<organism evidence="3 4">
    <name type="scientific">Spiroplasma platyhelix PALS-1</name>
    <dbReference type="NCBI Taxonomy" id="1276218"/>
    <lineage>
        <taxon>Bacteria</taxon>
        <taxon>Bacillati</taxon>
        <taxon>Mycoplasmatota</taxon>
        <taxon>Mollicutes</taxon>
        <taxon>Entomoplasmatales</taxon>
        <taxon>Spiroplasmataceae</taxon>
        <taxon>Spiroplasma</taxon>
    </lineage>
</organism>
<sequence>MIKLFSLLTSITLGSTGTISAATYILENNQKNEVPPWINQMIQGNPNEISVGYDHYLLVNKHQDKQDYFQQKDWMDFNQNKNLYLYLPEANSIDEAIQNVVVDDSAKTWTVGIETPITWTKINNTTYTNNRFITQDTSVANIALMENDKFKEIINSNKWDSLTTQEKEMFKQYGSLPSSRQGKSQDWWNTNQWEKNLSTEKNLESSWVKDKNQKFSQLDLYNRWINQSVIGMNVPLSLIEKNSFTLQQTKINHLFLFQSTINQVWNDKNGNLKNIFTPHWGFTLKIINDGNTLFRTPQIINLKNSFKEEVINNYLNQKKYFSFNSQETTKFTNNYLTGYKNYQSLNIHSIFVIISSLLILFLFIFSLNYSSKYLINRRKNTSQELNNEKRKKSI</sequence>
<feature type="chain" id="PRO_5032496504" description="DUF3688 domain-containing protein" evidence="2">
    <location>
        <begin position="22"/>
        <end position="394"/>
    </location>
</feature>
<evidence type="ECO:0000313" key="3">
    <source>
        <dbReference type="EMBL" id="NKE38470.1"/>
    </source>
</evidence>
<evidence type="ECO:0008006" key="5">
    <source>
        <dbReference type="Google" id="ProtNLM"/>
    </source>
</evidence>
<evidence type="ECO:0000313" key="4">
    <source>
        <dbReference type="Proteomes" id="UP000584587"/>
    </source>
</evidence>
<reference evidence="3 4" key="1">
    <citation type="submission" date="2020-04" db="EMBL/GenBank/DDBJ databases">
        <title>Complete genome sequence of Spiroplasma platyhelix ATCC 51748, an insect isolate.</title>
        <authorList>
            <person name="Green E.A."/>
            <person name="Klassen J.L."/>
        </authorList>
    </citation>
    <scope>NUCLEOTIDE SEQUENCE [LARGE SCALE GENOMIC DNA]</scope>
    <source>
        <strain evidence="3 4">PALS-1</strain>
    </source>
</reference>